<protein>
    <submittedName>
        <fullName evidence="1">Unnamed protein product</fullName>
    </submittedName>
</protein>
<accession>A0ACB5TER8</accession>
<dbReference type="EMBL" id="BSXV01000088">
    <property type="protein sequence ID" value="GME87402.1"/>
    <property type="molecule type" value="Genomic_DNA"/>
</dbReference>
<evidence type="ECO:0000313" key="2">
    <source>
        <dbReference type="Proteomes" id="UP001165101"/>
    </source>
</evidence>
<reference evidence="1" key="1">
    <citation type="submission" date="2023-04" db="EMBL/GenBank/DDBJ databases">
        <title>Candida boidinii NBRC 1967.</title>
        <authorList>
            <person name="Ichikawa N."/>
            <person name="Sato H."/>
            <person name="Tonouchi N."/>
        </authorList>
    </citation>
    <scope>NUCLEOTIDE SEQUENCE</scope>
    <source>
        <strain evidence="1">NBRC 1967</strain>
    </source>
</reference>
<evidence type="ECO:0000313" key="1">
    <source>
        <dbReference type="EMBL" id="GME87402.1"/>
    </source>
</evidence>
<proteinExistence type="predicted"/>
<keyword evidence="2" id="KW-1185">Reference proteome</keyword>
<gene>
    <name evidence="1" type="ORF">Cboi01_000034800</name>
</gene>
<comment type="caution">
    <text evidence="1">The sequence shown here is derived from an EMBL/GenBank/DDBJ whole genome shotgun (WGS) entry which is preliminary data.</text>
</comment>
<dbReference type="Proteomes" id="UP001165101">
    <property type="component" value="Unassembled WGS sequence"/>
</dbReference>
<organism evidence="1 2">
    <name type="scientific">Candida boidinii</name>
    <name type="common">Yeast</name>
    <dbReference type="NCBI Taxonomy" id="5477"/>
    <lineage>
        <taxon>Eukaryota</taxon>
        <taxon>Fungi</taxon>
        <taxon>Dikarya</taxon>
        <taxon>Ascomycota</taxon>
        <taxon>Saccharomycotina</taxon>
        <taxon>Pichiomycetes</taxon>
        <taxon>Pichiales</taxon>
        <taxon>Pichiaceae</taxon>
        <taxon>Ogataea</taxon>
        <taxon>Ogataea/Candida clade</taxon>
    </lineage>
</organism>
<sequence>MRQAEPLVASIDVGTTSTRVILFDKYGNDITKYQIEYSTSAQLGSKRNSPNIFSNEGIAIKETENLEIEENSKKPTLSFPKPGWVECDPNHILANVVQCLGICMINLEIINSEISLDKSYTDLNMLNMTAIDNGEFPLYEVKSIGIANMRETTLIWSKKTGKPYYNGIVWNDTRTLNLMKDLNNNTPIEIKDKIKNICGCPISTYFSALKWLWLYNNVDEIKLAYDKDGEEESDLMFGTIDTWLIYNLTKQNSFKTDITNASRTCFMNLETKDYDDFLLNFWNIDKKRINLPEIKPSSHNFGNFKFPSILNDDYIKKFITIEAKDIIINRLNDIPITGCLGDQSASLVGQLALKKGSAKCTYGTGAFLLYNIGSDKIISQHGCVTTVGYWFEGLDESVDGESSSKPQYCLEGSTAVAGSIVQWLRDNLKIIDKTSDIGPLASKASNSAGVVFVPAFSGLFAPYWDSATTGTIFGLTQYTNASHIARAAVEGVCYQVRAILNSMMNDTAGEMVSEPAEPAESESVANTTTEEEQQQPQLITSIERTTDPIAEEGDFVVNNTVKGDPLNDIDSIDDEEDDDDDDDDEEDDDNTISFQFPKRFTGSDSNIPRHAPQQLTHSQATQTTTAKSSSSNGGGSLSILAVDGGMSKSNEVMQIQADILGPSVKVVRSKNAECTALGAAIAAGIHKDIQLWSSLKEVINCNSVGKQSSVITTANNNISGFSSNSTSTDRLSSKGKSLVDIAYLNRKMLESSLKENNMFVSRMSDEKRHSNWFLWERAVSRARNWLNFDEN</sequence>
<name>A0ACB5TER8_CANBO</name>